<name>A0A3E0ELN4_9FLAO</name>
<proteinExistence type="predicted"/>
<sequence length="286" mass="34119">MSDKHKIIYSLDVHPIMNNRWKMGNKSTETIYMTALSILYSHLWYSDIELYVDEMAYKFLYMLPCKVIQVAKNENEELWMKSKINAMMQQTKPFVHLDTDVFIRKKIDFSFSDILLERSEQDYATHYRPQVDFFNQYTQNLLYWNHDLGYTYNCGILGFNNLELRDQFVSAYYDLEKIYLENREAFIVLKEQGQEPCILIEQYTLATLLNHNNIEPSLLLKGENIIEQGKDADEMGYSHFHGTKKYEKYIVDEIELRLSKIFPYWYMQIKSALQKEGVMANNPQFV</sequence>
<protein>
    <recommendedName>
        <fullName evidence="1">DUF6734 domain-containing protein</fullName>
    </recommendedName>
</protein>
<evidence type="ECO:0000259" key="1">
    <source>
        <dbReference type="Pfam" id="PF20508"/>
    </source>
</evidence>
<feature type="domain" description="DUF6734" evidence="1">
    <location>
        <begin position="18"/>
        <end position="270"/>
    </location>
</feature>
<dbReference type="InterPro" id="IPR046621">
    <property type="entry name" value="DUF6734"/>
</dbReference>
<keyword evidence="3" id="KW-1185">Reference proteome</keyword>
<dbReference type="Pfam" id="PF20508">
    <property type="entry name" value="DUF6734"/>
    <property type="match status" value="1"/>
</dbReference>
<dbReference type="Proteomes" id="UP000257136">
    <property type="component" value="Unassembled WGS sequence"/>
</dbReference>
<comment type="caution">
    <text evidence="2">The sequence shown here is derived from an EMBL/GenBank/DDBJ whole genome shotgun (WGS) entry which is preliminary data.</text>
</comment>
<organism evidence="2 3">
    <name type="scientific">Flavobacterium aquicola</name>
    <dbReference type="NCBI Taxonomy" id="1682742"/>
    <lineage>
        <taxon>Bacteria</taxon>
        <taxon>Pseudomonadati</taxon>
        <taxon>Bacteroidota</taxon>
        <taxon>Flavobacteriia</taxon>
        <taxon>Flavobacteriales</taxon>
        <taxon>Flavobacteriaceae</taxon>
        <taxon>Flavobacterium</taxon>
    </lineage>
</organism>
<dbReference type="AlphaFoldDB" id="A0A3E0ELN4"/>
<gene>
    <name evidence="2" type="ORF">C8P67_105268</name>
</gene>
<evidence type="ECO:0000313" key="3">
    <source>
        <dbReference type="Proteomes" id="UP000257136"/>
    </source>
</evidence>
<dbReference type="OrthoDB" id="771064at2"/>
<reference evidence="2 3" key="1">
    <citation type="submission" date="2018-08" db="EMBL/GenBank/DDBJ databases">
        <title>Genomic Encyclopedia of Archaeal and Bacterial Type Strains, Phase II (KMG-II): from individual species to whole genera.</title>
        <authorList>
            <person name="Goeker M."/>
        </authorList>
    </citation>
    <scope>NUCLEOTIDE SEQUENCE [LARGE SCALE GENOMIC DNA]</scope>
    <source>
        <strain evidence="2 3">DSM 100880</strain>
    </source>
</reference>
<dbReference type="EMBL" id="QUNI01000005">
    <property type="protein sequence ID" value="REG99098.1"/>
    <property type="molecule type" value="Genomic_DNA"/>
</dbReference>
<accession>A0A3E0ELN4</accession>
<evidence type="ECO:0000313" key="2">
    <source>
        <dbReference type="EMBL" id="REG99098.1"/>
    </source>
</evidence>